<evidence type="ECO:0000313" key="4">
    <source>
        <dbReference type="EMBL" id="PHH96317.1"/>
    </source>
</evidence>
<evidence type="ECO:0000259" key="3">
    <source>
        <dbReference type="Pfam" id="PF23871"/>
    </source>
</evidence>
<keyword evidence="4" id="KW-0540">Nuclease</keyword>
<evidence type="ECO:0000259" key="2">
    <source>
        <dbReference type="Pfam" id="PF22518"/>
    </source>
</evidence>
<name>A0A2C6ASM4_FUSNP</name>
<feature type="domain" description="DUF6997" evidence="2">
    <location>
        <begin position="77"/>
        <end position="251"/>
    </location>
</feature>
<dbReference type="InterPro" id="IPR055650">
    <property type="entry name" value="DUF7226"/>
</dbReference>
<organism evidence="4 5">
    <name type="scientific">Fusobacterium nucleatum subsp. polymorphum</name>
    <name type="common">Fusobacterium polymorphum</name>
    <dbReference type="NCBI Taxonomy" id="76857"/>
    <lineage>
        <taxon>Bacteria</taxon>
        <taxon>Fusobacteriati</taxon>
        <taxon>Fusobacteriota</taxon>
        <taxon>Fusobacteriia</taxon>
        <taxon>Fusobacteriales</taxon>
        <taxon>Fusobacteriaceae</taxon>
        <taxon>Fusobacterium</taxon>
    </lineage>
</organism>
<dbReference type="Pfam" id="PF23871">
    <property type="entry name" value="DUF7226"/>
    <property type="match status" value="1"/>
</dbReference>
<dbReference type="Proteomes" id="UP000225199">
    <property type="component" value="Unassembled WGS sequence"/>
</dbReference>
<evidence type="ECO:0000313" key="5">
    <source>
        <dbReference type="Proteomes" id="UP000225199"/>
    </source>
</evidence>
<dbReference type="GO" id="GO:0004519">
    <property type="term" value="F:endonuclease activity"/>
    <property type="evidence" value="ECO:0007669"/>
    <property type="project" value="UniProtKB-KW"/>
</dbReference>
<sequence>MIKMNVNEAWTKLFDKYDILGKIKSEGAFYITANQIKEFKEPRLMAKWDSSENLPSIFKKHNINILPISRTGYVLSDFKLYEPIPELGEHITEMQKVEIPEYETIDIGNISSEANAINVLMLSKILDDFLDEDDNVTTFNGRMGTGIFSFCVDRHRGSSFKVDVKNAQCEIDGGMENNNSVVILEAKNVVHPDFHIRQLYYPYRLWASKVKKPIRLVFSIYSNQIYRLFEYEFEDRSNYSSIRLIKSKNYSLQDTDIALNELYDVYSSINVIYNDNQNNTDIPFIQANSFERIISLMEILSEEDKTTEEIADIMQFDLRQSDYYYNAGKYLGLFEKVDIEDEGKTIKKVSLSKLGKDTVKLRYKERQLKLVGLILQHDIFYRLFINVYNSGELPTKEEIQNIMRNNNVCNASQIVRRSSSVYSWVKWIFNLQNI</sequence>
<keyword evidence="4" id="KW-0378">Hydrolase</keyword>
<dbReference type="InterPro" id="IPR054265">
    <property type="entry name" value="DUF6996"/>
</dbReference>
<dbReference type="AlphaFoldDB" id="A0A2C6ASM4"/>
<feature type="domain" description="DUF7226" evidence="3">
    <location>
        <begin position="292"/>
        <end position="432"/>
    </location>
</feature>
<dbReference type="Pfam" id="PF22518">
    <property type="entry name" value="DUF6997"/>
    <property type="match status" value="1"/>
</dbReference>
<dbReference type="InterPro" id="IPR054266">
    <property type="entry name" value="DUF6997"/>
</dbReference>
<evidence type="ECO:0000259" key="1">
    <source>
        <dbReference type="Pfam" id="PF22515"/>
    </source>
</evidence>
<protein>
    <submittedName>
        <fullName evidence="4">Type II restriction endonuclease</fullName>
    </submittedName>
</protein>
<proteinExistence type="predicted"/>
<comment type="caution">
    <text evidence="4">The sequence shown here is derived from an EMBL/GenBank/DDBJ whole genome shotgun (WGS) entry which is preliminary data.</text>
</comment>
<dbReference type="EMBL" id="NIRJ01000001">
    <property type="protein sequence ID" value="PHH96317.1"/>
    <property type="molecule type" value="Genomic_DNA"/>
</dbReference>
<gene>
    <name evidence="4" type="ORF">CA840_02480</name>
</gene>
<keyword evidence="4" id="KW-0255">Endonuclease</keyword>
<feature type="domain" description="DUF6996" evidence="1">
    <location>
        <begin position="7"/>
        <end position="75"/>
    </location>
</feature>
<dbReference type="Pfam" id="PF22515">
    <property type="entry name" value="DUF6996"/>
    <property type="match status" value="1"/>
</dbReference>
<reference evidence="4 5" key="1">
    <citation type="submission" date="2017-06" db="EMBL/GenBank/DDBJ databases">
        <title>Draft genome sequence of Fusobacterium nucleatum subsp. polymorphum KCOM 1002 (=ChDC F175).</title>
        <authorList>
            <person name="Kook J.-K."/>
            <person name="Park S.-N."/>
            <person name="Lim Y.K."/>
            <person name="Roh H."/>
        </authorList>
    </citation>
    <scope>NUCLEOTIDE SEQUENCE [LARGE SCALE GENOMIC DNA]</scope>
    <source>
        <strain evidence="5">KCOM 1002 (ChDC F175)</strain>
    </source>
</reference>
<accession>A0A2C6ASM4</accession>